<name>A0A1Y2I528_TRAC3</name>
<organism evidence="1 2">
    <name type="scientific">Trametes coccinea (strain BRFM310)</name>
    <name type="common">Pycnoporus coccineus</name>
    <dbReference type="NCBI Taxonomy" id="1353009"/>
    <lineage>
        <taxon>Eukaryota</taxon>
        <taxon>Fungi</taxon>
        <taxon>Dikarya</taxon>
        <taxon>Basidiomycota</taxon>
        <taxon>Agaricomycotina</taxon>
        <taxon>Agaricomycetes</taxon>
        <taxon>Polyporales</taxon>
        <taxon>Polyporaceae</taxon>
        <taxon>Trametes</taxon>
    </lineage>
</organism>
<dbReference type="AlphaFoldDB" id="A0A1Y2I528"/>
<proteinExistence type="predicted"/>
<dbReference type="EMBL" id="KZ084208">
    <property type="protein sequence ID" value="OSC96235.1"/>
    <property type="molecule type" value="Genomic_DNA"/>
</dbReference>
<feature type="non-terminal residue" evidence="1">
    <location>
        <position position="75"/>
    </location>
</feature>
<protein>
    <submittedName>
        <fullName evidence="1">Uncharacterized protein</fullName>
    </submittedName>
</protein>
<dbReference type="Gene3D" id="2.40.70.10">
    <property type="entry name" value="Acid Proteases"/>
    <property type="match status" value="1"/>
</dbReference>
<feature type="non-terminal residue" evidence="1">
    <location>
        <position position="1"/>
    </location>
</feature>
<dbReference type="Proteomes" id="UP000193067">
    <property type="component" value="Unassembled WGS sequence"/>
</dbReference>
<reference evidence="1 2" key="1">
    <citation type="journal article" date="2015" name="Biotechnol. Biofuels">
        <title>Enhanced degradation of softwood versus hardwood by the white-rot fungus Pycnoporus coccineus.</title>
        <authorList>
            <person name="Couturier M."/>
            <person name="Navarro D."/>
            <person name="Chevret D."/>
            <person name="Henrissat B."/>
            <person name="Piumi F."/>
            <person name="Ruiz-Duenas F.J."/>
            <person name="Martinez A.T."/>
            <person name="Grigoriev I.V."/>
            <person name="Riley R."/>
            <person name="Lipzen A."/>
            <person name="Berrin J.G."/>
            <person name="Master E.R."/>
            <person name="Rosso M.N."/>
        </authorList>
    </citation>
    <scope>NUCLEOTIDE SEQUENCE [LARGE SCALE GENOMIC DNA]</scope>
    <source>
        <strain evidence="1 2">BRFM310</strain>
    </source>
</reference>
<evidence type="ECO:0000313" key="2">
    <source>
        <dbReference type="Proteomes" id="UP000193067"/>
    </source>
</evidence>
<dbReference type="CDD" id="cd00303">
    <property type="entry name" value="retropepsin_like"/>
    <property type="match status" value="1"/>
</dbReference>
<evidence type="ECO:0000313" key="1">
    <source>
        <dbReference type="EMBL" id="OSC96235.1"/>
    </source>
</evidence>
<keyword evidence="2" id="KW-1185">Reference proteome</keyword>
<dbReference type="STRING" id="1353009.A0A1Y2I528"/>
<sequence>PINMDEAISMNDANGGSGRLLGLVEDIPLKIGHVKTPISAYVAENPPFDGLLGRPWQRAHKIGIEERDDGTYLTF</sequence>
<dbReference type="OrthoDB" id="2758461at2759"/>
<accession>A0A1Y2I528</accession>
<dbReference type="InterPro" id="IPR021109">
    <property type="entry name" value="Peptidase_aspartic_dom_sf"/>
</dbReference>
<gene>
    <name evidence="1" type="ORF">PYCCODRAFT_1347913</name>
</gene>